<keyword evidence="4" id="KW-1185">Reference proteome</keyword>
<gene>
    <name evidence="3" type="ORF">TCIL3000_0_33010</name>
</gene>
<dbReference type="InterPro" id="IPR046835">
    <property type="entry name" value="RHS_N"/>
</dbReference>
<reference evidence="4" key="1">
    <citation type="submission" date="2011-07" db="EMBL/GenBank/DDBJ databases">
        <title>Divergent evolution of antigenic variation in African trypanosomes.</title>
        <authorList>
            <person name="Jackson A.P."/>
            <person name="Berry A."/>
            <person name="Allison H.C."/>
            <person name="Burton P."/>
            <person name="Anderson J."/>
            <person name="Aslett M."/>
            <person name="Brown R."/>
            <person name="Corton N."/>
            <person name="Harris D."/>
            <person name="Hauser H."/>
            <person name="Gamble J."/>
            <person name="Gilderthorp R."/>
            <person name="McQuillan J."/>
            <person name="Quail M.A."/>
            <person name="Sanders M."/>
            <person name="Van Tonder A."/>
            <person name="Ginger M.L."/>
            <person name="Donelson J.E."/>
            <person name="Field M.C."/>
            <person name="Barry J.D."/>
            <person name="Berriman M."/>
            <person name="Hertz-Fowler C."/>
        </authorList>
    </citation>
    <scope>NUCLEOTIDE SEQUENCE [LARGE SCALE GENOMIC DNA]</scope>
    <source>
        <strain evidence="4">IL3000</strain>
    </source>
</reference>
<evidence type="ECO:0000259" key="2">
    <source>
        <dbReference type="Pfam" id="PF20445"/>
    </source>
</evidence>
<sequence length="461" mass="53222">MYLTHANARYIGNRKRQSDGMQEADSRGLRDAIGPDAVRRLEKALSAARRVEENQVRVMPRSAEVINGLYDSVYNARWRCVISGKMYKNQPFGMKLLNAKTEVPCLWSRGDVDMTPELGQSYDIEEMLVRSEKVPVVAVLSSALGWPNRMHTPQQPLQALPAPQGESDDYTHLYIRKEMMRVWYIIEEELDRWLKPDECRMPQYHIAIGTAGIGKTRGLGPFLLYQLLHYSSEELCAIAYFSKGEVCILHRHKGDTPGMAVYYNVQDGVSEIERMATQCRKGYAIFDEYKEEIFPYSFPPCWGALVMSTPSPERFEHWVNRYQALPIYINCHDNLELKVLHALGRFSALRQEVPLTEEMIEGLKREWDELELRVRKVGPLIRYVLGSHFHSRWEDVEQVLQNSSRQYRRYSSGASRYSINWKEHAALFKTTRYMMEGAEVGICEPVSVIVHEKLNSVDGGR</sequence>
<dbReference type="AlphaFoldDB" id="F9W5G9"/>
<dbReference type="Proteomes" id="UP000000702">
    <property type="component" value="Unassembled WGS sequence"/>
</dbReference>
<dbReference type="PANTHER" id="PTHR33129:SF3">
    <property type="entry name" value="HOT SPOT (RHS) PROTEIN, PUTATIVE-RELATED"/>
    <property type="match status" value="1"/>
</dbReference>
<protein>
    <submittedName>
        <fullName evidence="3">WGS project CAEQ00000000 data, annotated contig 1324</fullName>
    </submittedName>
</protein>
<dbReference type="NCBIfam" id="TIGR01631">
    <property type="entry name" value="Trypano_RHS"/>
    <property type="match status" value="1"/>
</dbReference>
<feature type="domain" description="Retrotransposon hot spot protein N-terminal" evidence="2">
    <location>
        <begin position="70"/>
        <end position="195"/>
    </location>
</feature>
<dbReference type="InterPro" id="IPR052980">
    <property type="entry name" value="Crinkler_effector"/>
</dbReference>
<dbReference type="EMBL" id="CAEQ01000712">
    <property type="protein sequence ID" value="CCD12421.1"/>
    <property type="molecule type" value="Genomic_DNA"/>
</dbReference>
<organism evidence="3 4">
    <name type="scientific">Trypanosoma congolense (strain IL3000)</name>
    <dbReference type="NCBI Taxonomy" id="1068625"/>
    <lineage>
        <taxon>Eukaryota</taxon>
        <taxon>Discoba</taxon>
        <taxon>Euglenozoa</taxon>
        <taxon>Kinetoplastea</taxon>
        <taxon>Metakinetoplastina</taxon>
        <taxon>Trypanosomatida</taxon>
        <taxon>Trypanosomatidae</taxon>
        <taxon>Trypanosoma</taxon>
        <taxon>Nannomonas</taxon>
    </lineage>
</organism>
<feature type="domain" description="Retrotransposon hot spot protein,C-terminal" evidence="1">
    <location>
        <begin position="207"/>
        <end position="450"/>
    </location>
</feature>
<dbReference type="PANTHER" id="PTHR33129">
    <property type="entry name" value="PROTEIN KINASE DOMAIN-CONTAINING PROTEIN-RELATED"/>
    <property type="match status" value="1"/>
</dbReference>
<dbReference type="InterPro" id="IPR006518">
    <property type="entry name" value="Trypano_RHS"/>
</dbReference>
<accession>F9W5G9</accession>
<dbReference type="Pfam" id="PF07999">
    <property type="entry name" value="RHSP"/>
    <property type="match status" value="1"/>
</dbReference>
<dbReference type="Pfam" id="PF20445">
    <property type="entry name" value="RHS_N"/>
    <property type="match status" value="1"/>
</dbReference>
<evidence type="ECO:0000259" key="1">
    <source>
        <dbReference type="Pfam" id="PF07999"/>
    </source>
</evidence>
<name>F9W5G9_TRYCI</name>
<proteinExistence type="predicted"/>
<comment type="caution">
    <text evidence="3">The sequence shown here is derived from an EMBL/GenBank/DDBJ whole genome shotgun (WGS) entry which is preliminary data.</text>
</comment>
<dbReference type="VEuPathDB" id="TriTrypDB:TcIL3000_0_33010"/>
<evidence type="ECO:0000313" key="4">
    <source>
        <dbReference type="Proteomes" id="UP000000702"/>
    </source>
</evidence>
<reference evidence="3 4" key="2">
    <citation type="journal article" date="2012" name="Proc. Natl. Acad. Sci. U.S.A.">
        <title>Antigenic diversity is generated by distinct evolutionary mechanisms in African trypanosome species.</title>
        <authorList>
            <person name="Jackson A.P."/>
            <person name="Berry A."/>
            <person name="Aslett M."/>
            <person name="Allison H.C."/>
            <person name="Burton P."/>
            <person name="Vavrova-Anderson J."/>
            <person name="Brown R."/>
            <person name="Browne H."/>
            <person name="Corton N."/>
            <person name="Hauser H."/>
            <person name="Gamble J."/>
            <person name="Gilderthorp R."/>
            <person name="Marcello L."/>
            <person name="McQuillan J."/>
            <person name="Otto T.D."/>
            <person name="Quail M.A."/>
            <person name="Sanders M.J."/>
            <person name="van Tonder A."/>
            <person name="Ginger M.L."/>
            <person name="Field M.C."/>
            <person name="Barry J.D."/>
            <person name="Hertz-Fowler C."/>
            <person name="Berriman M."/>
        </authorList>
    </citation>
    <scope>NUCLEOTIDE SEQUENCE [LARGE SCALE GENOMIC DNA]</scope>
    <source>
        <strain evidence="3 4">IL3000</strain>
    </source>
</reference>
<evidence type="ECO:0000313" key="3">
    <source>
        <dbReference type="EMBL" id="CCD12421.1"/>
    </source>
</evidence>
<dbReference type="InterPro" id="IPR046836">
    <property type="entry name" value="RHS_C"/>
</dbReference>